<proteinExistence type="predicted"/>
<name>A0A6J7WKP6_9CAUD</name>
<reference evidence="1" key="1">
    <citation type="submission" date="2020-05" db="EMBL/GenBank/DDBJ databases">
        <authorList>
            <person name="Chiriac C."/>
            <person name="Salcher M."/>
            <person name="Ghai R."/>
            <person name="Kavagutti S V."/>
        </authorList>
    </citation>
    <scope>NUCLEOTIDE SEQUENCE</scope>
</reference>
<dbReference type="EMBL" id="LR798233">
    <property type="protein sequence ID" value="CAB5212745.1"/>
    <property type="molecule type" value="Genomic_DNA"/>
</dbReference>
<gene>
    <name evidence="1" type="ORF">UFOVP191_15</name>
</gene>
<evidence type="ECO:0000313" key="1">
    <source>
        <dbReference type="EMBL" id="CAB5212745.1"/>
    </source>
</evidence>
<protein>
    <submittedName>
        <fullName evidence="1">Uncharacterized protein</fullName>
    </submittedName>
</protein>
<organism evidence="1">
    <name type="scientific">uncultured Caudovirales phage</name>
    <dbReference type="NCBI Taxonomy" id="2100421"/>
    <lineage>
        <taxon>Viruses</taxon>
        <taxon>Duplodnaviria</taxon>
        <taxon>Heunggongvirae</taxon>
        <taxon>Uroviricota</taxon>
        <taxon>Caudoviricetes</taxon>
        <taxon>Peduoviridae</taxon>
        <taxon>Maltschvirus</taxon>
        <taxon>Maltschvirus maltsch</taxon>
    </lineage>
</organism>
<sequence length="101" mass="12036">MTGKAERESLWFQYGTDRQYQAWVRNQHSALSGATQNIVYAHYRTSKNSGTGFKPPFSGIPLTYAEHLRQHQIGQFNFMPREWWEEKCQYYLNKWKESKAL</sequence>
<accession>A0A6J7WKP6</accession>